<accession>A0A235FEA6</accession>
<evidence type="ECO:0000256" key="1">
    <source>
        <dbReference type="SAM" id="Phobius"/>
    </source>
</evidence>
<name>A0A235FEA6_9BACL</name>
<evidence type="ECO:0008006" key="4">
    <source>
        <dbReference type="Google" id="ProtNLM"/>
    </source>
</evidence>
<dbReference type="AlphaFoldDB" id="A0A235FEA6"/>
<dbReference type="EMBL" id="NOII01000001">
    <property type="protein sequence ID" value="OYD59529.1"/>
    <property type="molecule type" value="Genomic_DNA"/>
</dbReference>
<keyword evidence="1" id="KW-1133">Transmembrane helix</keyword>
<reference evidence="2 3" key="1">
    <citation type="submission" date="2017-07" db="EMBL/GenBank/DDBJ databases">
        <title>Fictibacillus sp. nov. GDSW-R2A3 Genome sequencing and assembly.</title>
        <authorList>
            <person name="Mayilraj S."/>
        </authorList>
    </citation>
    <scope>NUCLEOTIDE SEQUENCE [LARGE SCALE GENOMIC DNA]</scope>
    <source>
        <strain evidence="2 3">GDSW-R2A3</strain>
    </source>
</reference>
<evidence type="ECO:0000313" key="3">
    <source>
        <dbReference type="Proteomes" id="UP000215059"/>
    </source>
</evidence>
<feature type="transmembrane region" description="Helical" evidence="1">
    <location>
        <begin position="6"/>
        <end position="27"/>
    </location>
</feature>
<organism evidence="2 3">
    <name type="scientific">Fictibacillus aquaticus</name>
    <dbReference type="NCBI Taxonomy" id="2021314"/>
    <lineage>
        <taxon>Bacteria</taxon>
        <taxon>Bacillati</taxon>
        <taxon>Bacillota</taxon>
        <taxon>Bacilli</taxon>
        <taxon>Bacillales</taxon>
        <taxon>Fictibacillaceae</taxon>
        <taxon>Fictibacillus</taxon>
    </lineage>
</organism>
<protein>
    <recommendedName>
        <fullName evidence="4">DUF4083 domain-containing protein</fullName>
    </recommendedName>
</protein>
<keyword evidence="1" id="KW-0472">Membrane</keyword>
<evidence type="ECO:0000313" key="2">
    <source>
        <dbReference type="EMBL" id="OYD59529.1"/>
    </source>
</evidence>
<keyword evidence="3" id="KW-1185">Reference proteome</keyword>
<sequence>MEAVLSLFPIVYLLLLLGCIVFVVKWMNGLKRNSDRQLRQQEEMIRYLASIQNLLEQDRYR</sequence>
<comment type="caution">
    <text evidence="2">The sequence shown here is derived from an EMBL/GenBank/DDBJ whole genome shotgun (WGS) entry which is preliminary data.</text>
</comment>
<dbReference type="RefSeq" id="WP_094251490.1">
    <property type="nucleotide sequence ID" value="NZ_JBHLXL010000001.1"/>
</dbReference>
<dbReference type="Proteomes" id="UP000215059">
    <property type="component" value="Unassembled WGS sequence"/>
</dbReference>
<keyword evidence="1" id="KW-0812">Transmembrane</keyword>
<proteinExistence type="predicted"/>
<gene>
    <name evidence="2" type="ORF">CGZ90_06455</name>
</gene>